<dbReference type="EMBL" id="CP145607">
    <property type="protein sequence ID" value="WWM69189.1"/>
    <property type="molecule type" value="Genomic_DNA"/>
</dbReference>
<accession>A0ABZ2FZD6</accession>
<gene>
    <name evidence="1" type="ORF">V6R86_00340</name>
</gene>
<reference evidence="1 2" key="1">
    <citation type="submission" date="2024-02" db="EMBL/GenBank/DDBJ databases">
        <title>Full genome sequence of Sphingomonas kaistensis.</title>
        <authorList>
            <person name="Poletto B.L."/>
            <person name="Silva G."/>
            <person name="Galante D."/>
            <person name="Campos K.R."/>
            <person name="Santos M.B.N."/>
            <person name="Sacchi C.T."/>
        </authorList>
    </citation>
    <scope>NUCLEOTIDE SEQUENCE [LARGE SCALE GENOMIC DNA]</scope>
    <source>
        <strain evidence="1 2">MA4R</strain>
    </source>
</reference>
<evidence type="ECO:0000313" key="2">
    <source>
        <dbReference type="Proteomes" id="UP001382935"/>
    </source>
</evidence>
<sequence>MSGKKKSSALESASVAALITRPLKAFYHNQPDDPVSTTRFYWSKGEGLRESIVPHFQAKCQPGSKGADGDKAAAVEVLLRGDVPQDYADPLFLAESYMSKLPADETAAFAQVTLQFPNATNLHSPWQQARAWLWEHYVERVGVPVLAVLHAPFLNGSDNSVHVHGLVLMKRATCFGWLGIHRDLAGDAGLAAAETSWRDWMSR</sequence>
<keyword evidence="2" id="KW-1185">Reference proteome</keyword>
<dbReference type="Proteomes" id="UP001382935">
    <property type="component" value="Chromosome"/>
</dbReference>
<name>A0ABZ2FZD6_9SPHN</name>
<dbReference type="RefSeq" id="WP_338501097.1">
    <property type="nucleotide sequence ID" value="NZ_CP145607.1"/>
</dbReference>
<proteinExistence type="predicted"/>
<organism evidence="1 2">
    <name type="scientific">Sphingomonas kaistensis</name>
    <dbReference type="NCBI Taxonomy" id="298708"/>
    <lineage>
        <taxon>Bacteria</taxon>
        <taxon>Pseudomonadati</taxon>
        <taxon>Pseudomonadota</taxon>
        <taxon>Alphaproteobacteria</taxon>
        <taxon>Sphingomonadales</taxon>
        <taxon>Sphingomonadaceae</taxon>
        <taxon>Sphingomonas</taxon>
    </lineage>
</organism>
<protein>
    <submittedName>
        <fullName evidence="1">Uncharacterized protein</fullName>
    </submittedName>
</protein>
<evidence type="ECO:0000313" key="1">
    <source>
        <dbReference type="EMBL" id="WWM69189.1"/>
    </source>
</evidence>